<protein>
    <submittedName>
        <fullName evidence="10">Uncharacterized protein</fullName>
    </submittedName>
</protein>
<evidence type="ECO:0000256" key="3">
    <source>
        <dbReference type="ARBA" id="ARBA00022729"/>
    </source>
</evidence>
<dbReference type="GO" id="GO:0005520">
    <property type="term" value="F:insulin-like growth factor binding"/>
    <property type="evidence" value="ECO:0007669"/>
    <property type="project" value="InterPro"/>
</dbReference>
<comment type="subcellular location">
    <subcellularLocation>
        <location evidence="1">Secreted</location>
    </subcellularLocation>
</comment>
<evidence type="ECO:0000256" key="6">
    <source>
        <dbReference type="SAM" id="SignalP"/>
    </source>
</evidence>
<keyword evidence="5" id="KW-0393">Immunoglobulin domain</keyword>
<dbReference type="EMBL" id="CAEY01000991">
    <property type="status" value="NOT_ANNOTATED_CDS"/>
    <property type="molecule type" value="Genomic_DNA"/>
</dbReference>
<evidence type="ECO:0000313" key="11">
    <source>
        <dbReference type="Proteomes" id="UP000015104"/>
    </source>
</evidence>
<dbReference type="SUPFAM" id="SSF57184">
    <property type="entry name" value="Growth factor receptor domain"/>
    <property type="match status" value="1"/>
</dbReference>
<sequence>MDKLIVFTLFTFTLIVFTVSLDCPSKCDPSKCPEPIDCFAGVIKDQCNCCSVCGQFEGNRCFDAKLQGLNKSYQLYGACGENLECRLRKDLDPSEPAEALCFCIKPEMVCGSDGETYDNICQLNEARYKRRDGLVASSNGPCQSAPKIVSKPENYNVSLGENVAFMCQAVGWPVPVIQWKVMLRKTHEIKRFNSLTNNDTHITIQTRDGLKPFEMTSWLQVVGIKANDDGEYHCIASNEMGETFDYGVLIVNEKVDQHK</sequence>
<keyword evidence="11" id="KW-1185">Reference proteome</keyword>
<feature type="domain" description="Kazal-like" evidence="9">
    <location>
        <begin position="87"/>
        <end position="144"/>
    </location>
</feature>
<dbReference type="EMBL" id="CAEY01001742">
    <property type="status" value="NOT_ANNOTATED_CDS"/>
    <property type="molecule type" value="Genomic_DNA"/>
</dbReference>
<dbReference type="SMART" id="SM00121">
    <property type="entry name" value="IB"/>
    <property type="match status" value="1"/>
</dbReference>
<dbReference type="InterPro" id="IPR009030">
    <property type="entry name" value="Growth_fac_rcpt_cys_sf"/>
</dbReference>
<organism evidence="10 11">
    <name type="scientific">Tetranychus urticae</name>
    <name type="common">Two-spotted spider mite</name>
    <dbReference type="NCBI Taxonomy" id="32264"/>
    <lineage>
        <taxon>Eukaryota</taxon>
        <taxon>Metazoa</taxon>
        <taxon>Ecdysozoa</taxon>
        <taxon>Arthropoda</taxon>
        <taxon>Chelicerata</taxon>
        <taxon>Arachnida</taxon>
        <taxon>Acari</taxon>
        <taxon>Acariformes</taxon>
        <taxon>Trombidiformes</taxon>
        <taxon>Prostigmata</taxon>
        <taxon>Eleutherengona</taxon>
        <taxon>Raphignathae</taxon>
        <taxon>Tetranychoidea</taxon>
        <taxon>Tetranychidae</taxon>
        <taxon>Tetranychus</taxon>
    </lineage>
</organism>
<dbReference type="OrthoDB" id="5985519at2759"/>
<dbReference type="AlphaFoldDB" id="T1L2W0"/>
<keyword evidence="4" id="KW-1015">Disulfide bond</keyword>
<dbReference type="InterPro" id="IPR002350">
    <property type="entry name" value="Kazal_dom"/>
</dbReference>
<feature type="chain" id="PRO_5010981189" evidence="6">
    <location>
        <begin position="21"/>
        <end position="259"/>
    </location>
</feature>
<dbReference type="InterPro" id="IPR011390">
    <property type="entry name" value="IGFBP_rP_mac25"/>
</dbReference>
<evidence type="ECO:0000259" key="9">
    <source>
        <dbReference type="PROSITE" id="PS51465"/>
    </source>
</evidence>
<dbReference type="Gene3D" id="2.60.40.10">
    <property type="entry name" value="Immunoglobulins"/>
    <property type="match status" value="1"/>
</dbReference>
<dbReference type="InterPro" id="IPR007110">
    <property type="entry name" value="Ig-like_dom"/>
</dbReference>
<dbReference type="eggNOG" id="ENOG502R5QG">
    <property type="taxonomic scope" value="Eukaryota"/>
</dbReference>
<reference evidence="10" key="2">
    <citation type="submission" date="2015-06" db="UniProtKB">
        <authorList>
            <consortium name="EnsemblMetazoa"/>
        </authorList>
    </citation>
    <scope>IDENTIFICATION</scope>
</reference>
<evidence type="ECO:0000256" key="1">
    <source>
        <dbReference type="ARBA" id="ARBA00004613"/>
    </source>
</evidence>
<keyword evidence="3 6" id="KW-0732">Signal</keyword>
<dbReference type="GO" id="GO:0009966">
    <property type="term" value="P:regulation of signal transduction"/>
    <property type="evidence" value="ECO:0007669"/>
    <property type="project" value="TreeGrafter"/>
</dbReference>
<feature type="signal peptide" evidence="6">
    <location>
        <begin position="1"/>
        <end position="20"/>
    </location>
</feature>
<dbReference type="SUPFAM" id="SSF100895">
    <property type="entry name" value="Kazal-type serine protease inhibitors"/>
    <property type="match status" value="1"/>
</dbReference>
<dbReference type="PANTHER" id="PTHR14186">
    <property type="entry name" value="INSULIN-LIKE GROWTH FACTOR BINDING PROTEIN-RELATED"/>
    <property type="match status" value="1"/>
</dbReference>
<keyword evidence="2" id="KW-0964">Secreted</keyword>
<dbReference type="PANTHER" id="PTHR14186:SF19">
    <property type="entry name" value="INSULIN-LIKE GROWTH FACTOR-BINDING PROTEIN 7"/>
    <property type="match status" value="1"/>
</dbReference>
<dbReference type="PROSITE" id="PS51323">
    <property type="entry name" value="IGFBP_N_2"/>
    <property type="match status" value="1"/>
</dbReference>
<gene>
    <name evidence="10" type="primary">107371238</name>
</gene>
<feature type="domain" description="IGFBP N-terminal" evidence="8">
    <location>
        <begin position="19"/>
        <end position="104"/>
    </location>
</feature>
<dbReference type="HOGENOM" id="CLU_075590_1_1_1"/>
<dbReference type="SMART" id="SM00280">
    <property type="entry name" value="KAZAL"/>
    <property type="match status" value="1"/>
</dbReference>
<dbReference type="SUPFAM" id="SSF48726">
    <property type="entry name" value="Immunoglobulin"/>
    <property type="match status" value="1"/>
</dbReference>
<feature type="domain" description="Ig-like" evidence="7">
    <location>
        <begin position="146"/>
        <end position="245"/>
    </location>
</feature>
<dbReference type="PROSITE" id="PS51465">
    <property type="entry name" value="KAZAL_2"/>
    <property type="match status" value="1"/>
</dbReference>
<dbReference type="KEGG" id="tut:107369770"/>
<dbReference type="InterPro" id="IPR036058">
    <property type="entry name" value="Kazal_dom_sf"/>
</dbReference>
<name>T1L2W0_TETUR</name>
<dbReference type="OMA" id="TWNITGQ"/>
<dbReference type="KEGG" id="tut:107371238"/>
<proteinExistence type="predicted"/>
<evidence type="ECO:0000259" key="8">
    <source>
        <dbReference type="PROSITE" id="PS51323"/>
    </source>
</evidence>
<dbReference type="EnsemblMetazoa" id="tetur34g00590.1">
    <property type="protein sequence ID" value="tetur34g00590.1"/>
    <property type="gene ID" value="tetur34g00590"/>
</dbReference>
<dbReference type="Pfam" id="PF07648">
    <property type="entry name" value="Kazal_2"/>
    <property type="match status" value="1"/>
</dbReference>
<dbReference type="InterPro" id="IPR013783">
    <property type="entry name" value="Ig-like_fold"/>
</dbReference>
<dbReference type="InterPro" id="IPR013098">
    <property type="entry name" value="Ig_I-set"/>
</dbReference>
<dbReference type="InterPro" id="IPR003599">
    <property type="entry name" value="Ig_sub"/>
</dbReference>
<dbReference type="PROSITE" id="PS50835">
    <property type="entry name" value="IG_LIKE"/>
    <property type="match status" value="1"/>
</dbReference>
<dbReference type="Proteomes" id="UP000015104">
    <property type="component" value="Unassembled WGS sequence"/>
</dbReference>
<evidence type="ECO:0000259" key="7">
    <source>
        <dbReference type="PROSITE" id="PS50835"/>
    </source>
</evidence>
<dbReference type="InterPro" id="IPR036179">
    <property type="entry name" value="Ig-like_dom_sf"/>
</dbReference>
<reference evidence="11" key="1">
    <citation type="submission" date="2011-08" db="EMBL/GenBank/DDBJ databases">
        <authorList>
            <person name="Rombauts S."/>
        </authorList>
    </citation>
    <scope>NUCLEOTIDE SEQUENCE</scope>
    <source>
        <strain evidence="11">London</strain>
    </source>
</reference>
<dbReference type="Gene3D" id="3.30.60.30">
    <property type="match status" value="1"/>
</dbReference>
<dbReference type="GO" id="GO:0001558">
    <property type="term" value="P:regulation of cell growth"/>
    <property type="evidence" value="ECO:0007669"/>
    <property type="project" value="InterPro"/>
</dbReference>
<evidence type="ECO:0000256" key="5">
    <source>
        <dbReference type="ARBA" id="ARBA00023319"/>
    </source>
</evidence>
<dbReference type="SMART" id="SM00408">
    <property type="entry name" value="IGc2"/>
    <property type="match status" value="1"/>
</dbReference>
<evidence type="ECO:0000256" key="2">
    <source>
        <dbReference type="ARBA" id="ARBA00022525"/>
    </source>
</evidence>
<dbReference type="SMART" id="SM00409">
    <property type="entry name" value="IG"/>
    <property type="match status" value="1"/>
</dbReference>
<dbReference type="Pfam" id="PF07679">
    <property type="entry name" value="I-set"/>
    <property type="match status" value="1"/>
</dbReference>
<accession>T1L2W0</accession>
<dbReference type="Gene3D" id="4.10.40.20">
    <property type="match status" value="1"/>
</dbReference>
<dbReference type="FunFam" id="2.60.40.10:FF:000032">
    <property type="entry name" value="palladin isoform X1"/>
    <property type="match status" value="1"/>
</dbReference>
<dbReference type="InterPro" id="IPR000867">
    <property type="entry name" value="IGFBP-like"/>
</dbReference>
<evidence type="ECO:0000256" key="4">
    <source>
        <dbReference type="ARBA" id="ARBA00023157"/>
    </source>
</evidence>
<dbReference type="GO" id="GO:0005576">
    <property type="term" value="C:extracellular region"/>
    <property type="evidence" value="ECO:0007669"/>
    <property type="project" value="UniProtKB-SubCell"/>
</dbReference>
<dbReference type="CDD" id="cd00104">
    <property type="entry name" value="KAZAL_FS"/>
    <property type="match status" value="1"/>
</dbReference>
<dbReference type="InterPro" id="IPR003598">
    <property type="entry name" value="Ig_sub2"/>
</dbReference>
<dbReference type="EnsemblMetazoa" id="tetur674g00010.1">
    <property type="protein sequence ID" value="tetur674g00010.1"/>
    <property type="gene ID" value="tetur674g00010"/>
</dbReference>
<evidence type="ECO:0000313" key="10">
    <source>
        <dbReference type="EnsemblMetazoa" id="tetur34g00590.1"/>
    </source>
</evidence>
<dbReference type="Pfam" id="PF00219">
    <property type="entry name" value="IGFBP"/>
    <property type="match status" value="1"/>
</dbReference>